<dbReference type="Proteomes" id="UP000789901">
    <property type="component" value="Unassembled WGS sequence"/>
</dbReference>
<protein>
    <submittedName>
        <fullName evidence="2">38785_t:CDS:1</fullName>
    </submittedName>
</protein>
<keyword evidence="3" id="KW-1185">Reference proteome</keyword>
<organism evidence="2 3">
    <name type="scientific">Gigaspora margarita</name>
    <dbReference type="NCBI Taxonomy" id="4874"/>
    <lineage>
        <taxon>Eukaryota</taxon>
        <taxon>Fungi</taxon>
        <taxon>Fungi incertae sedis</taxon>
        <taxon>Mucoromycota</taxon>
        <taxon>Glomeromycotina</taxon>
        <taxon>Glomeromycetes</taxon>
        <taxon>Diversisporales</taxon>
        <taxon>Gigasporaceae</taxon>
        <taxon>Gigaspora</taxon>
    </lineage>
</organism>
<keyword evidence="1" id="KW-0175">Coiled coil</keyword>
<dbReference type="EMBL" id="CAJVQB010001605">
    <property type="protein sequence ID" value="CAG8542766.1"/>
    <property type="molecule type" value="Genomic_DNA"/>
</dbReference>
<gene>
    <name evidence="2" type="ORF">GMARGA_LOCUS4165</name>
</gene>
<evidence type="ECO:0000313" key="2">
    <source>
        <dbReference type="EMBL" id="CAG8542766.1"/>
    </source>
</evidence>
<feature type="coiled-coil region" evidence="1">
    <location>
        <begin position="698"/>
        <end position="725"/>
    </location>
</feature>
<sequence length="1005" mass="116209">MSNMNKRENYIEDLTFSLPYIENNALSLGTLWDCHLSKVTGFNLFKKQFKNDHLIIHLLKKLDYCLIHVKSMEDKLTILKINGAMLIEILSGILHVEGSGDYDKTFSGNSNEEQLICEYNLDNYLIELLPKAKEVMDNIVKNKLFEQNIKATHVVNRIILEAKVSANIRIRQNDTNKNMAIKGSLIGGISFGQVNASLKTSLKMLDSEKLVITNVDKCIQKEQNYKFIGPDITGVLVRFNLVPISQFLDIKIEKLYKQLKEHCLQKILSDSKSKLSKDIKGYQKDLEKATSNYFEKACEALKKYKVKECNPEELFQIMRDYDESNFCIVRVCANIEKFVSHRRNELNIINEKDATLMDINIIYFTNFDELNGWLNSGINIKVLLWTSTNSFKGNFPNRVFQNLFKIVNELQKQIVEVGIALPSISNNFSLEIKDHQISKIYSIAEIPQILRILSVAIGMENPIESHFYMLSALHKKIKLPLELKYFSELNNIISLLQVDFKVYIAHSYIDSLQRSCSFNYEDLRWKFFIALDAPDTALDAIFTIKSVCLDELDFLILLQIFKSKNFLVLSYNSLHYSFYPNRSKFFIEFIKTVNRTKIFKLSIAALDKPFNQVPDQSLSDTLNVVHSALFEKNLDVISSIAQLAIRNDYDLITHFIKYGWSTADLKFSNKVLSAEGSKSLCAVLHDRLKSCDPFLAKVECAKNAIEKALNNLDDINAQMNLIESVDSIYKDPNCAVEIKANIEKCETIMNLKLSYNKYAKIFDQLTTKFVKKESFHVLNLISLLKSILISANREFSDVLINEIIPCYINRLPQYMDSYKSRWDEIKESMNRKLLPDLVSLLSKLHCNPQLYKLHEKLNKISDINNQNDIKQLFELSKNFTDEQNKYLWKNSRFIYLVQNAASSMPLVVNSTLFKSNNIKEYPSYVPESIQRLLREYMKERDEQANVSPNELKYDIFRTLIAKNKELERSLKSAGVLSDDNWDSKDKISKGWDRDTIELALKKLNK</sequence>
<accession>A0ABM8W736</accession>
<proteinExistence type="predicted"/>
<name>A0ABM8W736_GIGMA</name>
<evidence type="ECO:0000313" key="3">
    <source>
        <dbReference type="Proteomes" id="UP000789901"/>
    </source>
</evidence>
<comment type="caution">
    <text evidence="2">The sequence shown here is derived from an EMBL/GenBank/DDBJ whole genome shotgun (WGS) entry which is preliminary data.</text>
</comment>
<evidence type="ECO:0000256" key="1">
    <source>
        <dbReference type="SAM" id="Coils"/>
    </source>
</evidence>
<reference evidence="2 3" key="1">
    <citation type="submission" date="2021-06" db="EMBL/GenBank/DDBJ databases">
        <authorList>
            <person name="Kallberg Y."/>
            <person name="Tangrot J."/>
            <person name="Rosling A."/>
        </authorList>
    </citation>
    <scope>NUCLEOTIDE SEQUENCE [LARGE SCALE GENOMIC DNA]</scope>
    <source>
        <strain evidence="2 3">120-4 pot B 10/14</strain>
    </source>
</reference>